<dbReference type="Gene3D" id="2.60.40.10">
    <property type="entry name" value="Immunoglobulins"/>
    <property type="match status" value="1"/>
</dbReference>
<proteinExistence type="inferred from homology"/>
<comment type="similarity">
    <text evidence="1">Belongs to the peptidase C25 family.</text>
</comment>
<dbReference type="InterPro" id="IPR024361">
    <property type="entry name" value="BACON"/>
</dbReference>
<evidence type="ECO:0000313" key="10">
    <source>
        <dbReference type="Proteomes" id="UP000190121"/>
    </source>
</evidence>
<feature type="active site" description="Proton acceptor" evidence="5">
    <location>
        <position position="238"/>
    </location>
</feature>
<keyword evidence="4" id="KW-0843">Virulence</keyword>
<dbReference type="PANTHER" id="PTHR13966:SF5">
    <property type="entry name" value="ENDONUCLEASE G, MITOCHONDRIAL"/>
    <property type="match status" value="1"/>
</dbReference>
<dbReference type="InterPro" id="IPR013783">
    <property type="entry name" value="Ig-like_fold"/>
</dbReference>
<dbReference type="InterPro" id="IPR044925">
    <property type="entry name" value="His-Me_finger_sf"/>
</dbReference>
<dbReference type="GO" id="GO:0008234">
    <property type="term" value="F:cysteine-type peptidase activity"/>
    <property type="evidence" value="ECO:0007669"/>
    <property type="project" value="UniProtKB-KW"/>
</dbReference>
<dbReference type="Gene3D" id="3.40.570.10">
    <property type="entry name" value="Extracellular Endonuclease, subunit A"/>
    <property type="match status" value="1"/>
</dbReference>
<sequence length="397" mass="45587">MRFFNRAMLKENKSRFQISLLAFVVSFLLQGASCEKRPPYNDPELKVTNATNGHSIVFSPNGGSQTLFLKSPCRWVLSVKPSSADWLRLGKTNGDLGAHQVFIEVVANETAEREVYVYLASNDNQLRDSVRIVQQGKDGLGSLGDEHILGDIDLIELPRFSGSKEDYFVTHRVEKGQRVNFSLEYHTPLHHARWVCFSFDEVTRAVHTKRTDAWGWDPFVPTEFEVGRLDYKGFDRGHLVASFDRVFSKEANAQTFYYTNMSPQRAKFNQVAWQQLERTVQDWVRSPELVDKMYVAKGGTLREGEYELTSQGRKIAVPKHYWMAILVQNGTVWRGLAFWISHERNKEQEGGLAPLTCSIDELEQKTGLDFFFNLPDEVEQEVEAQIPSEYKNYWPGL</sequence>
<accession>A0A1T4MW87</accession>
<dbReference type="CDD" id="cd14948">
    <property type="entry name" value="BACON"/>
    <property type="match status" value="1"/>
</dbReference>
<keyword evidence="6" id="KW-0479">Metal-binding</keyword>
<evidence type="ECO:0000256" key="6">
    <source>
        <dbReference type="PIRSR" id="PIRSR640255-2"/>
    </source>
</evidence>
<dbReference type="Pfam" id="PF01223">
    <property type="entry name" value="Endonuclease_NS"/>
    <property type="match status" value="1"/>
</dbReference>
<dbReference type="Proteomes" id="UP000190121">
    <property type="component" value="Unassembled WGS sequence"/>
</dbReference>
<gene>
    <name evidence="9" type="ORF">SAMN02745171_00915</name>
</gene>
<keyword evidence="9" id="KW-0255">Endonuclease</keyword>
<keyword evidence="9" id="KW-0540">Nuclease</keyword>
<dbReference type="SUPFAM" id="SSF54060">
    <property type="entry name" value="His-Me finger endonucleases"/>
    <property type="match status" value="1"/>
</dbReference>
<evidence type="ECO:0000313" key="9">
    <source>
        <dbReference type="EMBL" id="SJZ71104.1"/>
    </source>
</evidence>
<dbReference type="GO" id="GO:0046872">
    <property type="term" value="F:metal ion binding"/>
    <property type="evidence" value="ECO:0007669"/>
    <property type="project" value="UniProtKB-KW"/>
</dbReference>
<evidence type="ECO:0000256" key="1">
    <source>
        <dbReference type="ARBA" id="ARBA00006067"/>
    </source>
</evidence>
<keyword evidence="10" id="KW-1185">Reference proteome</keyword>
<dbReference type="EMBL" id="FUXE01000008">
    <property type="protein sequence ID" value="SJZ71104.1"/>
    <property type="molecule type" value="Genomic_DNA"/>
</dbReference>
<keyword evidence="3" id="KW-0788">Thiol protease</keyword>
<dbReference type="SMART" id="SM00892">
    <property type="entry name" value="Endonuclease_NS"/>
    <property type="match status" value="1"/>
</dbReference>
<keyword evidence="2" id="KW-0645">Protease</keyword>
<evidence type="ECO:0000256" key="2">
    <source>
        <dbReference type="ARBA" id="ARBA00022670"/>
    </source>
</evidence>
<feature type="binding site" evidence="6">
    <location>
        <position position="269"/>
    </location>
    <ligand>
        <name>Mg(2+)</name>
        <dbReference type="ChEBI" id="CHEBI:18420"/>
        <note>catalytic</note>
    </ligand>
</feature>
<dbReference type="GO" id="GO:0003676">
    <property type="term" value="F:nucleic acid binding"/>
    <property type="evidence" value="ECO:0007669"/>
    <property type="project" value="InterPro"/>
</dbReference>
<dbReference type="SMART" id="SM00477">
    <property type="entry name" value="NUC"/>
    <property type="match status" value="1"/>
</dbReference>
<dbReference type="InterPro" id="IPR001604">
    <property type="entry name" value="Endo_G_ENPP1-like_dom"/>
</dbReference>
<evidence type="ECO:0000259" key="8">
    <source>
        <dbReference type="SMART" id="SM00892"/>
    </source>
</evidence>
<dbReference type="STRING" id="29524.SAMN02745171_00915"/>
<name>A0A1T4MW87_9PORP</name>
<dbReference type="RefSeq" id="WP_078736850.1">
    <property type="nucleotide sequence ID" value="NZ_FUXE01000008.1"/>
</dbReference>
<keyword evidence="9" id="KW-0378">Hydrolase</keyword>
<feature type="domain" description="DNA/RNA non-specific endonuclease/pyrophosphatase/phosphodiesterase" evidence="8">
    <location>
        <begin position="177"/>
        <end position="377"/>
    </location>
</feature>
<dbReference type="InterPro" id="IPR044929">
    <property type="entry name" value="DNA/RNA_non-sp_Endonuclease_sf"/>
</dbReference>
<evidence type="ECO:0000256" key="3">
    <source>
        <dbReference type="ARBA" id="ARBA00022807"/>
    </source>
</evidence>
<evidence type="ECO:0000256" key="4">
    <source>
        <dbReference type="ARBA" id="ARBA00023026"/>
    </source>
</evidence>
<organism evidence="9 10">
    <name type="scientific">Porphyromonas circumdentaria</name>
    <dbReference type="NCBI Taxonomy" id="29524"/>
    <lineage>
        <taxon>Bacteria</taxon>
        <taxon>Pseudomonadati</taxon>
        <taxon>Bacteroidota</taxon>
        <taxon>Bacteroidia</taxon>
        <taxon>Bacteroidales</taxon>
        <taxon>Porphyromonadaceae</taxon>
        <taxon>Porphyromonas</taxon>
    </lineage>
</organism>
<dbReference type="AlphaFoldDB" id="A0A1T4MW87"/>
<evidence type="ECO:0000259" key="7">
    <source>
        <dbReference type="SMART" id="SM00477"/>
    </source>
</evidence>
<dbReference type="GO" id="GO:0004519">
    <property type="term" value="F:endonuclease activity"/>
    <property type="evidence" value="ECO:0007669"/>
    <property type="project" value="UniProtKB-KW"/>
</dbReference>
<dbReference type="InterPro" id="IPR020821">
    <property type="entry name" value="ENPP1-3/EXOG-like_nuc-like"/>
</dbReference>
<feature type="domain" description="ENPP1-3/EXOG-like endonuclease/phosphodiesterase" evidence="7">
    <location>
        <begin position="178"/>
        <end position="377"/>
    </location>
</feature>
<dbReference type="OrthoDB" id="9811262at2"/>
<reference evidence="10" key="1">
    <citation type="submission" date="2017-02" db="EMBL/GenBank/DDBJ databases">
        <authorList>
            <person name="Varghese N."/>
            <person name="Submissions S."/>
        </authorList>
    </citation>
    <scope>NUCLEOTIDE SEQUENCE [LARGE SCALE GENOMIC DNA]</scope>
    <source>
        <strain evidence="10">ATCC 51356</strain>
    </source>
</reference>
<dbReference type="PANTHER" id="PTHR13966">
    <property type="entry name" value="ENDONUCLEASE RELATED"/>
    <property type="match status" value="1"/>
</dbReference>
<evidence type="ECO:0000256" key="5">
    <source>
        <dbReference type="PIRSR" id="PIRSR640255-1"/>
    </source>
</evidence>
<dbReference type="GO" id="GO:0006508">
    <property type="term" value="P:proteolysis"/>
    <property type="evidence" value="ECO:0007669"/>
    <property type="project" value="UniProtKB-KW"/>
</dbReference>
<protein>
    <submittedName>
        <fullName evidence="9">Endonuclease G</fullName>
    </submittedName>
</protein>
<dbReference type="InterPro" id="IPR040255">
    <property type="entry name" value="Non-specific_endonuclease"/>
</dbReference>